<evidence type="ECO:0000256" key="1">
    <source>
        <dbReference type="SAM" id="MobiDB-lite"/>
    </source>
</evidence>
<reference evidence="2 3" key="1">
    <citation type="submission" date="2021-02" db="EMBL/GenBank/DDBJ databases">
        <title>Genome assembly of Pseudopithomyces chartarum.</title>
        <authorList>
            <person name="Jauregui R."/>
            <person name="Singh J."/>
            <person name="Voisey C."/>
        </authorList>
    </citation>
    <scope>NUCLEOTIDE SEQUENCE [LARGE SCALE GENOMIC DNA]</scope>
    <source>
        <strain evidence="2 3">AGR01</strain>
    </source>
</reference>
<sequence length="582" mass="65453">MNMDPDTLQLESCGHMNRAQKRAFIMRDQLKYTEVHLDIFLEGIGNPEPPVYKRTSGGIHPPYEEVTIKDSAKSFDVGNVELRTKEIARIILKVSDDEFLIVNEEMIPKDKNNLQSVPVNYMVVYSMLPHFKSKYEAIYSRMLAINELRRHAFEEARNKPPKTPTHFKESESFANLMNSMDGHHSCAVDEESRKRPGELISRHPLNKKKRVSVDHIRDDVKVESVDRLSDQTKVDLFNTFIKSAFPEFDSLLMASWNVVSVYCCVGTEEMMLHNSIGELNEVLQKFEDQYIKSGKSRVNSGGAAPRKEIGSAQKPDGSTQEPSSVRLLEIQPRKQQVDDQHVPPVDDDGPSLFVSPGPPTSPPQANTRPEDEHRPRPEPHLNRLAQESRPKQNPIRRPEPPKQPPANKPPPHPSNNPRLTSPKFMDTSSLIDSGYAATQRPKPQTPTHLHSNKHAQNTTSTPNHLSVPLSEPLRATPEAQKAHNREQSAQRYGMFNRGGDRRINGDHRSIDDALEDLFGYGDDEAVQTPAMQEVHEQEKTDVRKPLHLGNSMLGSLKGSVGSAPMAPMVHNSPTGKKSDRGQ</sequence>
<dbReference type="AlphaFoldDB" id="A0AAN6LTZ7"/>
<dbReference type="Proteomes" id="UP001280581">
    <property type="component" value="Unassembled WGS sequence"/>
</dbReference>
<feature type="compositionally biased region" description="Basic and acidic residues" evidence="1">
    <location>
        <begin position="535"/>
        <end position="544"/>
    </location>
</feature>
<feature type="region of interest" description="Disordered" evidence="1">
    <location>
        <begin position="535"/>
        <end position="582"/>
    </location>
</feature>
<proteinExistence type="predicted"/>
<protein>
    <submittedName>
        <fullName evidence="2">Uncharacterized protein</fullName>
    </submittedName>
</protein>
<accession>A0AAN6LTZ7</accession>
<feature type="compositionally biased region" description="Basic and acidic residues" evidence="1">
    <location>
        <begin position="498"/>
        <end position="507"/>
    </location>
</feature>
<feature type="compositionally biased region" description="Pro residues" evidence="1">
    <location>
        <begin position="401"/>
        <end position="414"/>
    </location>
</feature>
<gene>
    <name evidence="2" type="ORF">GRF29_161g524583</name>
</gene>
<feature type="compositionally biased region" description="Basic and acidic residues" evidence="1">
    <location>
        <begin position="368"/>
        <end position="400"/>
    </location>
</feature>
<comment type="caution">
    <text evidence="2">The sequence shown here is derived from an EMBL/GenBank/DDBJ whole genome shotgun (WGS) entry which is preliminary data.</text>
</comment>
<feature type="compositionally biased region" description="Polar residues" evidence="1">
    <location>
        <begin position="441"/>
        <end position="464"/>
    </location>
</feature>
<evidence type="ECO:0000313" key="3">
    <source>
        <dbReference type="Proteomes" id="UP001280581"/>
    </source>
</evidence>
<feature type="region of interest" description="Disordered" evidence="1">
    <location>
        <begin position="295"/>
        <end position="507"/>
    </location>
</feature>
<feature type="compositionally biased region" description="Basic and acidic residues" evidence="1">
    <location>
        <begin position="331"/>
        <end position="341"/>
    </location>
</feature>
<organism evidence="2 3">
    <name type="scientific">Pseudopithomyces chartarum</name>
    <dbReference type="NCBI Taxonomy" id="1892770"/>
    <lineage>
        <taxon>Eukaryota</taxon>
        <taxon>Fungi</taxon>
        <taxon>Dikarya</taxon>
        <taxon>Ascomycota</taxon>
        <taxon>Pezizomycotina</taxon>
        <taxon>Dothideomycetes</taxon>
        <taxon>Pleosporomycetidae</taxon>
        <taxon>Pleosporales</taxon>
        <taxon>Massarineae</taxon>
        <taxon>Didymosphaeriaceae</taxon>
        <taxon>Pseudopithomyces</taxon>
    </lineage>
</organism>
<name>A0AAN6LTZ7_9PLEO</name>
<evidence type="ECO:0000313" key="2">
    <source>
        <dbReference type="EMBL" id="KAK3202210.1"/>
    </source>
</evidence>
<dbReference type="EMBL" id="WVTA01000014">
    <property type="protein sequence ID" value="KAK3202210.1"/>
    <property type="molecule type" value="Genomic_DNA"/>
</dbReference>
<keyword evidence="3" id="KW-1185">Reference proteome</keyword>